<organism evidence="3 4">
    <name type="scientific">Kribbella aluminosa</name>
    <dbReference type="NCBI Taxonomy" id="416017"/>
    <lineage>
        <taxon>Bacteria</taxon>
        <taxon>Bacillati</taxon>
        <taxon>Actinomycetota</taxon>
        <taxon>Actinomycetes</taxon>
        <taxon>Propionibacteriales</taxon>
        <taxon>Kribbellaceae</taxon>
        <taxon>Kribbella</taxon>
    </lineage>
</organism>
<dbReference type="RefSeq" id="WP_209698829.1">
    <property type="nucleotide sequence ID" value="NZ_BAAAVU010000023.1"/>
</dbReference>
<gene>
    <name evidence="3" type="ORF">JOF29_007402</name>
</gene>
<sequence length="333" mass="34936">MKILVSAVTAACLATGVASVAQASTRPVSSPQVQAADAAAMPAAPYLYLGWGNPQKPADVMKAAGNKWFTLAFVLSDGGCNPKWDGSRPLTGGSDQSAINSIRAAGGDVIPSFGGWSGNKLGEKCGSASALAGAYQKVIDAYQLKAIDIDIEDTEFHSSAARQRVVSALKIVKSKNPGITTYITMGTDQGGPDASGVDLIKKGAAAGLANDGWVLMPFDFGGGSTTMATLTKQAEEGLKARLKSAYGYSDDEAYRHMGISSMNGKTDDSGETVRLSDFKTLLSYAQQHHLARFTFWAVNRDRSCGGGNTDGDSCSGISQNAYDFTKVIAQYRR</sequence>
<dbReference type="Proteomes" id="UP000755585">
    <property type="component" value="Unassembled WGS sequence"/>
</dbReference>
<dbReference type="InterPro" id="IPR052750">
    <property type="entry name" value="GH18_Chitinase"/>
</dbReference>
<evidence type="ECO:0000259" key="2">
    <source>
        <dbReference type="PROSITE" id="PS51910"/>
    </source>
</evidence>
<dbReference type="SUPFAM" id="SSF51445">
    <property type="entry name" value="(Trans)glycosidases"/>
    <property type="match status" value="1"/>
</dbReference>
<keyword evidence="1" id="KW-0732">Signal</keyword>
<dbReference type="EMBL" id="JAGINT010000002">
    <property type="protein sequence ID" value="MBP2356292.1"/>
    <property type="molecule type" value="Genomic_DNA"/>
</dbReference>
<accession>A0ABS4UXA0</accession>
<keyword evidence="4" id="KW-1185">Reference proteome</keyword>
<reference evidence="3 4" key="1">
    <citation type="submission" date="2021-03" db="EMBL/GenBank/DDBJ databases">
        <title>Sequencing the genomes of 1000 actinobacteria strains.</title>
        <authorList>
            <person name="Klenk H.-P."/>
        </authorList>
    </citation>
    <scope>NUCLEOTIDE SEQUENCE [LARGE SCALE GENOMIC DNA]</scope>
    <source>
        <strain evidence="3 4">DSM 18824</strain>
    </source>
</reference>
<dbReference type="PROSITE" id="PS51910">
    <property type="entry name" value="GH18_2"/>
    <property type="match status" value="1"/>
</dbReference>
<dbReference type="InterPro" id="IPR001223">
    <property type="entry name" value="Glyco_hydro18_cat"/>
</dbReference>
<name>A0ABS4UXA0_9ACTN</name>
<dbReference type="PANTHER" id="PTHR42976:SF1">
    <property type="entry name" value="GH18 DOMAIN-CONTAINING PROTEIN-RELATED"/>
    <property type="match status" value="1"/>
</dbReference>
<dbReference type="InterPro" id="IPR017853">
    <property type="entry name" value="GH"/>
</dbReference>
<dbReference type="PANTHER" id="PTHR42976">
    <property type="entry name" value="BIFUNCTIONAL CHITINASE/LYSOZYME-RELATED"/>
    <property type="match status" value="1"/>
</dbReference>
<comment type="caution">
    <text evidence="3">The sequence shown here is derived from an EMBL/GenBank/DDBJ whole genome shotgun (WGS) entry which is preliminary data.</text>
</comment>
<proteinExistence type="predicted"/>
<feature type="domain" description="GH18" evidence="2">
    <location>
        <begin position="42"/>
        <end position="333"/>
    </location>
</feature>
<evidence type="ECO:0000313" key="3">
    <source>
        <dbReference type="EMBL" id="MBP2356292.1"/>
    </source>
</evidence>
<protein>
    <recommendedName>
        <fullName evidence="2">GH18 domain-containing protein</fullName>
    </recommendedName>
</protein>
<evidence type="ECO:0000256" key="1">
    <source>
        <dbReference type="SAM" id="SignalP"/>
    </source>
</evidence>
<feature type="signal peptide" evidence="1">
    <location>
        <begin position="1"/>
        <end position="23"/>
    </location>
</feature>
<evidence type="ECO:0000313" key="4">
    <source>
        <dbReference type="Proteomes" id="UP000755585"/>
    </source>
</evidence>
<dbReference type="Gene3D" id="3.20.20.80">
    <property type="entry name" value="Glycosidases"/>
    <property type="match status" value="1"/>
</dbReference>
<dbReference type="CDD" id="cd06543">
    <property type="entry name" value="GH18_PF-ChiA-like"/>
    <property type="match status" value="1"/>
</dbReference>
<feature type="chain" id="PRO_5046268306" description="GH18 domain-containing protein" evidence="1">
    <location>
        <begin position="24"/>
        <end position="333"/>
    </location>
</feature>